<dbReference type="AlphaFoldDB" id="A0A8X7V9U4"/>
<name>A0A8X7V9U4_BRACI</name>
<keyword evidence="2" id="KW-1185">Reference proteome</keyword>
<accession>A0A8X7V9U4</accession>
<proteinExistence type="predicted"/>
<sequence length="342" mass="38617">MDDPMDVDPPLPEHSQRTLAASGTCHLGEADVARILGLQILQQAQTRPAIDGYSLCSNGGVTSLVWSSNRWILEAGRVGSFPPLRQLPLPGWIRDQRDHHLCWDYVATDLFSIESVLNGLTPTYVPHCAWHICFNCRPDLLGTYPKAGAEHFCYAYYVEYALRHIQEHGVPSEFSSVFSCHHKPPTLIYYTPQPNRTWIRSVRTIATLEEALNHLPNHPIGADLIAYSQLFEKGDGIYYGPRAENVDFLQYHAVIIECVMWYRGEFVAYCKMSNGVHVADDGYAYVSLNTMFMIMGCDRSANSFVRPTNEPQHLLTNFVFLEMWKPEELAGSSTTGMTLIIL</sequence>
<dbReference type="InterPro" id="IPR038765">
    <property type="entry name" value="Papain-like_cys_pep_sf"/>
</dbReference>
<dbReference type="SUPFAM" id="SSF54001">
    <property type="entry name" value="Cysteine proteinases"/>
    <property type="match status" value="1"/>
</dbReference>
<dbReference type="EMBL" id="JAAMPC010000007">
    <property type="protein sequence ID" value="KAG2305511.1"/>
    <property type="molecule type" value="Genomic_DNA"/>
</dbReference>
<comment type="caution">
    <text evidence="1">The sequence shown here is derived from an EMBL/GenBank/DDBJ whole genome shotgun (WGS) entry which is preliminary data.</text>
</comment>
<gene>
    <name evidence="1" type="ORF">Bca52824_034162</name>
</gene>
<dbReference type="Gene3D" id="3.90.70.10">
    <property type="entry name" value="Cysteine proteinases"/>
    <property type="match status" value="1"/>
</dbReference>
<reference evidence="1 2" key="1">
    <citation type="submission" date="2020-02" db="EMBL/GenBank/DDBJ databases">
        <authorList>
            <person name="Ma Q."/>
            <person name="Huang Y."/>
            <person name="Song X."/>
            <person name="Pei D."/>
        </authorList>
    </citation>
    <scope>NUCLEOTIDE SEQUENCE [LARGE SCALE GENOMIC DNA]</scope>
    <source>
        <strain evidence="1">Sxm20200214</strain>
        <tissue evidence="1">Leaf</tissue>
    </source>
</reference>
<evidence type="ECO:0000313" key="1">
    <source>
        <dbReference type="EMBL" id="KAG2305511.1"/>
    </source>
</evidence>
<protein>
    <submittedName>
        <fullName evidence="1">Uncharacterized protein</fullName>
    </submittedName>
</protein>
<dbReference type="CDD" id="cd02619">
    <property type="entry name" value="Peptidase_C1"/>
    <property type="match status" value="1"/>
</dbReference>
<dbReference type="OrthoDB" id="1055604at2759"/>
<dbReference type="Proteomes" id="UP000886595">
    <property type="component" value="Unassembled WGS sequence"/>
</dbReference>
<evidence type="ECO:0000313" key="2">
    <source>
        <dbReference type="Proteomes" id="UP000886595"/>
    </source>
</evidence>
<organism evidence="1 2">
    <name type="scientific">Brassica carinata</name>
    <name type="common">Ethiopian mustard</name>
    <name type="synonym">Abyssinian cabbage</name>
    <dbReference type="NCBI Taxonomy" id="52824"/>
    <lineage>
        <taxon>Eukaryota</taxon>
        <taxon>Viridiplantae</taxon>
        <taxon>Streptophyta</taxon>
        <taxon>Embryophyta</taxon>
        <taxon>Tracheophyta</taxon>
        <taxon>Spermatophyta</taxon>
        <taxon>Magnoliopsida</taxon>
        <taxon>eudicotyledons</taxon>
        <taxon>Gunneridae</taxon>
        <taxon>Pentapetalae</taxon>
        <taxon>rosids</taxon>
        <taxon>malvids</taxon>
        <taxon>Brassicales</taxon>
        <taxon>Brassicaceae</taxon>
        <taxon>Brassiceae</taxon>
        <taxon>Brassica</taxon>
    </lineage>
</organism>